<protein>
    <recommendedName>
        <fullName evidence="9">Probable cytosol aminopeptidase</fullName>
        <ecNumber evidence="9">3.4.11.1</ecNumber>
    </recommendedName>
    <alternativeName>
        <fullName evidence="9">Leucine aminopeptidase</fullName>
        <shortName evidence="9">LAP</shortName>
        <ecNumber evidence="9">3.4.11.10</ecNumber>
    </alternativeName>
    <alternativeName>
        <fullName evidence="9">Leucyl aminopeptidase</fullName>
    </alternativeName>
</protein>
<dbReference type="InterPro" id="IPR000819">
    <property type="entry name" value="Peptidase_M17_C"/>
</dbReference>
<dbReference type="InterPro" id="IPR043472">
    <property type="entry name" value="Macro_dom-like"/>
</dbReference>
<dbReference type="InterPro" id="IPR011356">
    <property type="entry name" value="Leucine_aapep/pepB"/>
</dbReference>
<feature type="domain" description="Cytosol aminopeptidase" evidence="10">
    <location>
        <begin position="347"/>
        <end position="354"/>
    </location>
</feature>
<dbReference type="InterPro" id="IPR008283">
    <property type="entry name" value="Peptidase_M17_N"/>
</dbReference>
<evidence type="ECO:0000259" key="10">
    <source>
        <dbReference type="PROSITE" id="PS00631"/>
    </source>
</evidence>
<evidence type="ECO:0000256" key="3">
    <source>
        <dbReference type="ARBA" id="ARBA00009528"/>
    </source>
</evidence>
<dbReference type="HAMAP" id="MF_00181">
    <property type="entry name" value="Cytosol_peptidase_M17"/>
    <property type="match status" value="1"/>
</dbReference>
<dbReference type="FunCoup" id="A0A5C7EVG9">
    <property type="interactions" value="440"/>
</dbReference>
<feature type="binding site" evidence="9">
    <location>
        <position position="290"/>
    </location>
    <ligand>
        <name>Mn(2+)</name>
        <dbReference type="ChEBI" id="CHEBI:29035"/>
        <label>2</label>
    </ligand>
</feature>
<feature type="binding site" evidence="9">
    <location>
        <position position="349"/>
    </location>
    <ligand>
        <name>Mn(2+)</name>
        <dbReference type="ChEBI" id="CHEBI:29035"/>
        <label>1</label>
    </ligand>
</feature>
<keyword evidence="12" id="KW-1185">Reference proteome</keyword>
<feature type="binding site" evidence="9">
    <location>
        <position position="351"/>
    </location>
    <ligand>
        <name>Mn(2+)</name>
        <dbReference type="ChEBI" id="CHEBI:29035"/>
        <label>2</label>
    </ligand>
</feature>
<dbReference type="PRINTS" id="PR00481">
    <property type="entry name" value="LAMNOPPTDASE"/>
</dbReference>
<evidence type="ECO:0000256" key="2">
    <source>
        <dbReference type="ARBA" id="ARBA00000967"/>
    </source>
</evidence>
<dbReference type="PANTHER" id="PTHR11963:SF23">
    <property type="entry name" value="CYTOSOL AMINOPEPTIDASE"/>
    <property type="match status" value="1"/>
</dbReference>
<keyword evidence="4 9" id="KW-0031">Aminopeptidase</keyword>
<feature type="active site" evidence="9">
    <location>
        <position position="353"/>
    </location>
</feature>
<feature type="binding site" evidence="9">
    <location>
        <position position="351"/>
    </location>
    <ligand>
        <name>Mn(2+)</name>
        <dbReference type="ChEBI" id="CHEBI:29035"/>
        <label>1</label>
    </ligand>
</feature>
<comment type="cofactor">
    <cofactor evidence="9">
        <name>Mn(2+)</name>
        <dbReference type="ChEBI" id="CHEBI:29035"/>
    </cofactor>
    <text evidence="9">Binds 2 manganese ions per subunit.</text>
</comment>
<keyword evidence="9" id="KW-0963">Cytoplasm</keyword>
<dbReference type="AlphaFoldDB" id="A0A5C7EVG9"/>
<dbReference type="FunFam" id="3.40.630.10:FF:000004">
    <property type="entry name" value="Probable cytosol aminopeptidase"/>
    <property type="match status" value="1"/>
</dbReference>
<reference evidence="11 12" key="1">
    <citation type="submission" date="2019-08" db="EMBL/GenBank/DDBJ databases">
        <title>Pelomicrobium methylotrophicum gen. nov., sp. nov. a moderately thermophilic, facultatively anaerobic, lithoautotrophic and methylotrophic bacterium isolated from a terrestrial mud volcano.</title>
        <authorList>
            <person name="Slobodkina G.B."/>
            <person name="Merkel A.Y."/>
            <person name="Slobodkin A.I."/>
        </authorList>
    </citation>
    <scope>NUCLEOTIDE SEQUENCE [LARGE SCALE GENOMIC DNA]</scope>
    <source>
        <strain evidence="11 12">SM250</strain>
    </source>
</reference>
<feature type="binding site" evidence="9">
    <location>
        <position position="272"/>
    </location>
    <ligand>
        <name>Mn(2+)</name>
        <dbReference type="ChEBI" id="CHEBI:29035"/>
        <label>1</label>
    </ligand>
</feature>
<comment type="function">
    <text evidence="9">Presumably involved in the processing and regular turnover of intracellular proteins. Catalyzes the removal of unsubstituted N-terminal amino acids from various peptides.</text>
</comment>
<dbReference type="GO" id="GO:0005737">
    <property type="term" value="C:cytoplasm"/>
    <property type="evidence" value="ECO:0007669"/>
    <property type="project" value="UniProtKB-SubCell"/>
</dbReference>
<dbReference type="SUPFAM" id="SSF53187">
    <property type="entry name" value="Zn-dependent exopeptidases"/>
    <property type="match status" value="1"/>
</dbReference>
<dbReference type="SUPFAM" id="SSF52949">
    <property type="entry name" value="Macro domain-like"/>
    <property type="match status" value="1"/>
</dbReference>
<organism evidence="11 12">
    <name type="scientific">Pelomicrobium methylotrophicum</name>
    <dbReference type="NCBI Taxonomy" id="2602750"/>
    <lineage>
        <taxon>Bacteria</taxon>
        <taxon>Pseudomonadati</taxon>
        <taxon>Pseudomonadota</taxon>
        <taxon>Hydrogenophilia</taxon>
        <taxon>Hydrogenophilia incertae sedis</taxon>
        <taxon>Pelomicrobium</taxon>
    </lineage>
</organism>
<evidence type="ECO:0000256" key="9">
    <source>
        <dbReference type="HAMAP-Rule" id="MF_00181"/>
    </source>
</evidence>
<keyword evidence="8 9" id="KW-0464">Manganese</keyword>
<dbReference type="RefSeq" id="WP_147799587.1">
    <property type="nucleotide sequence ID" value="NZ_VPFL01000008.1"/>
</dbReference>
<evidence type="ECO:0000256" key="7">
    <source>
        <dbReference type="ARBA" id="ARBA00022801"/>
    </source>
</evidence>
<dbReference type="InParanoid" id="A0A5C7EVG9"/>
<dbReference type="Gene3D" id="3.40.630.10">
    <property type="entry name" value="Zn peptidases"/>
    <property type="match status" value="1"/>
</dbReference>
<dbReference type="EMBL" id="VPFL01000008">
    <property type="protein sequence ID" value="TXF12095.1"/>
    <property type="molecule type" value="Genomic_DNA"/>
</dbReference>
<comment type="subcellular location">
    <subcellularLocation>
        <location evidence="9">Cytoplasm</location>
    </subcellularLocation>
</comment>
<keyword evidence="7 9" id="KW-0378">Hydrolase</keyword>
<dbReference type="NCBIfam" id="NF002083">
    <property type="entry name" value="PRK00913.3-5"/>
    <property type="match status" value="1"/>
</dbReference>
<evidence type="ECO:0000313" key="12">
    <source>
        <dbReference type="Proteomes" id="UP000321201"/>
    </source>
</evidence>
<feature type="binding site" evidence="9">
    <location>
        <position position="267"/>
    </location>
    <ligand>
        <name>Mn(2+)</name>
        <dbReference type="ChEBI" id="CHEBI:29035"/>
        <label>2</label>
    </ligand>
</feature>
<comment type="catalytic activity">
    <reaction evidence="2 9">
        <text>Release of an N-terminal amino acid, preferentially leucine, but not glutamic or aspartic acids.</text>
        <dbReference type="EC" id="3.4.11.10"/>
    </reaction>
</comment>
<proteinExistence type="inferred from homology"/>
<feature type="active site" evidence="9">
    <location>
        <position position="279"/>
    </location>
</feature>
<feature type="binding site" evidence="9">
    <location>
        <position position="272"/>
    </location>
    <ligand>
        <name>Mn(2+)</name>
        <dbReference type="ChEBI" id="CHEBI:29035"/>
        <label>2</label>
    </ligand>
</feature>
<dbReference type="NCBIfam" id="NF002077">
    <property type="entry name" value="PRK00913.2-4"/>
    <property type="match status" value="1"/>
</dbReference>
<dbReference type="GO" id="GO:0030145">
    <property type="term" value="F:manganese ion binding"/>
    <property type="evidence" value="ECO:0007669"/>
    <property type="project" value="UniProtKB-UniRule"/>
</dbReference>
<evidence type="ECO:0000313" key="11">
    <source>
        <dbReference type="EMBL" id="TXF12095.1"/>
    </source>
</evidence>
<dbReference type="EC" id="3.4.11.10" evidence="9"/>
<evidence type="ECO:0000256" key="6">
    <source>
        <dbReference type="ARBA" id="ARBA00022723"/>
    </source>
</evidence>
<comment type="catalytic activity">
    <reaction evidence="1 9">
        <text>Release of an N-terminal amino acid, Xaa-|-Yaa-, in which Xaa is preferably Leu, but may be other amino acids including Pro although not Arg or Lys, and Yaa may be Pro. Amino acid amides and methyl esters are also readily hydrolyzed, but rates on arylamides are exceedingly low.</text>
        <dbReference type="EC" id="3.4.11.1"/>
    </reaction>
</comment>
<accession>A0A5C7EVG9</accession>
<dbReference type="PANTHER" id="PTHR11963">
    <property type="entry name" value="LEUCINE AMINOPEPTIDASE-RELATED"/>
    <property type="match status" value="1"/>
</dbReference>
<dbReference type="NCBIfam" id="NF002074">
    <property type="entry name" value="PRK00913.1-4"/>
    <property type="match status" value="1"/>
</dbReference>
<gene>
    <name evidence="9" type="primary">pepA</name>
    <name evidence="11" type="ORF">FR698_07560</name>
</gene>
<evidence type="ECO:0000256" key="8">
    <source>
        <dbReference type="ARBA" id="ARBA00023211"/>
    </source>
</evidence>
<dbReference type="Gene3D" id="3.40.220.10">
    <property type="entry name" value="Leucine Aminopeptidase, subunit E, domain 1"/>
    <property type="match status" value="1"/>
</dbReference>
<sequence length="505" mass="54187">MEFSIKSGAPEKSRTACLVVGVFEPRRLTAAAAAIDAAAQGFVSDILRRGDMEGKSGSTLLLHKVPGIPADRVLLVGLGPEREFREKEYRSAVAAAVRTLSETGATEAVMYLPEVEVKKRDTAWKVTTAVTAAMETLYRFDRLKSKPDENRRPLRKLTLAVARRAEITLAEEALQQGQAMASGMNLAKDLGNLPSNICTPSYLAEQASGMAKAYDLKVQVLERRDMEKLGMGALLAVAKGTREPPKLITLEYQGADRRQGPIALVGKGVTFDTGGISLKPAADMDEMKFDMCGAASVLGTIKAVAQLRLPINVVGIIPATENMPGGQASKPGDVVTSLSGQTIEILNTDAEGRLILCDALTYAERYQPCAVIDIATLTGACVIALGHVATGLFSNNDALAKELIRAGERTLDRVWQMPLWDDYQESLKSNFADMANIGGRPAGSVTAACFLARFTKKFHWAHLDIAGTAWKSGKEKGATGRPVPLLTQFLINRATEARGRKAEGG</sequence>
<comment type="similarity">
    <text evidence="3 9">Belongs to the peptidase M17 family.</text>
</comment>
<dbReference type="InterPro" id="IPR023042">
    <property type="entry name" value="Peptidase_M17_leu_NH2_pept"/>
</dbReference>
<dbReference type="NCBIfam" id="NF002073">
    <property type="entry name" value="PRK00913.1-2"/>
    <property type="match status" value="1"/>
</dbReference>
<evidence type="ECO:0000256" key="1">
    <source>
        <dbReference type="ARBA" id="ARBA00000135"/>
    </source>
</evidence>
<dbReference type="Proteomes" id="UP000321201">
    <property type="component" value="Unassembled WGS sequence"/>
</dbReference>
<dbReference type="CDD" id="cd00433">
    <property type="entry name" value="Peptidase_M17"/>
    <property type="match status" value="1"/>
</dbReference>
<dbReference type="EC" id="3.4.11.1" evidence="9"/>
<evidence type="ECO:0000256" key="5">
    <source>
        <dbReference type="ARBA" id="ARBA00022670"/>
    </source>
</evidence>
<dbReference type="OrthoDB" id="5287846at2"/>
<dbReference type="Pfam" id="PF02789">
    <property type="entry name" value="Peptidase_M17_N"/>
    <property type="match status" value="1"/>
</dbReference>
<dbReference type="Pfam" id="PF00883">
    <property type="entry name" value="Peptidase_M17"/>
    <property type="match status" value="1"/>
</dbReference>
<keyword evidence="5 9" id="KW-0645">Protease</keyword>
<dbReference type="GO" id="GO:0070006">
    <property type="term" value="F:metalloaminopeptidase activity"/>
    <property type="evidence" value="ECO:0007669"/>
    <property type="project" value="InterPro"/>
</dbReference>
<keyword evidence="6 9" id="KW-0479">Metal-binding</keyword>
<name>A0A5C7EVG9_9PROT</name>
<evidence type="ECO:0000256" key="4">
    <source>
        <dbReference type="ARBA" id="ARBA00022438"/>
    </source>
</evidence>
<comment type="caution">
    <text evidence="11">The sequence shown here is derived from an EMBL/GenBank/DDBJ whole genome shotgun (WGS) entry which is preliminary data.</text>
</comment>
<dbReference type="GO" id="GO:0006508">
    <property type="term" value="P:proteolysis"/>
    <property type="evidence" value="ECO:0007669"/>
    <property type="project" value="UniProtKB-KW"/>
</dbReference>
<dbReference type="PROSITE" id="PS00631">
    <property type="entry name" value="CYTOSOL_AP"/>
    <property type="match status" value="1"/>
</dbReference>